<feature type="compositionally biased region" description="Basic and acidic residues" evidence="1">
    <location>
        <begin position="378"/>
        <end position="393"/>
    </location>
</feature>
<dbReference type="AlphaFoldDB" id="A0A167AAG2"/>
<feature type="compositionally biased region" description="Polar residues" evidence="1">
    <location>
        <begin position="270"/>
        <end position="311"/>
    </location>
</feature>
<dbReference type="OrthoDB" id="4146887at2759"/>
<dbReference type="PANTHER" id="PTHR39609:SF1">
    <property type="entry name" value="RFEG"/>
    <property type="match status" value="1"/>
</dbReference>
<gene>
    <name evidence="2" type="ORF">BBO_06952</name>
</gene>
<name>A0A167AAG2_9HYPO</name>
<feature type="compositionally biased region" description="Low complexity" evidence="1">
    <location>
        <begin position="147"/>
        <end position="157"/>
    </location>
</feature>
<dbReference type="Proteomes" id="UP000076863">
    <property type="component" value="Unassembled WGS sequence"/>
</dbReference>
<organism evidence="2 3">
    <name type="scientific">Beauveria brongniartii RCEF 3172</name>
    <dbReference type="NCBI Taxonomy" id="1081107"/>
    <lineage>
        <taxon>Eukaryota</taxon>
        <taxon>Fungi</taxon>
        <taxon>Dikarya</taxon>
        <taxon>Ascomycota</taxon>
        <taxon>Pezizomycotina</taxon>
        <taxon>Sordariomycetes</taxon>
        <taxon>Hypocreomycetidae</taxon>
        <taxon>Hypocreales</taxon>
        <taxon>Cordycipitaceae</taxon>
        <taxon>Beauveria</taxon>
        <taxon>Beauveria brongniartii</taxon>
    </lineage>
</organism>
<evidence type="ECO:0000256" key="1">
    <source>
        <dbReference type="SAM" id="MobiDB-lite"/>
    </source>
</evidence>
<keyword evidence="3" id="KW-1185">Reference proteome</keyword>
<accession>A0A167AAG2</accession>
<protein>
    <submittedName>
        <fullName evidence="2">Transcription factor RfeG</fullName>
    </submittedName>
</protein>
<comment type="caution">
    <text evidence="2">The sequence shown here is derived from an EMBL/GenBank/DDBJ whole genome shotgun (WGS) entry which is preliminary data.</text>
</comment>
<dbReference type="EMBL" id="AZHA01000025">
    <property type="protein sequence ID" value="OAA38705.1"/>
    <property type="molecule type" value="Genomic_DNA"/>
</dbReference>
<proteinExistence type="predicted"/>
<feature type="compositionally biased region" description="Polar residues" evidence="1">
    <location>
        <begin position="182"/>
        <end position="192"/>
    </location>
</feature>
<reference evidence="2 3" key="1">
    <citation type="journal article" date="2016" name="Genome Biol. Evol.">
        <title>Divergent and convergent evolution of fungal pathogenicity.</title>
        <authorList>
            <person name="Shang Y."/>
            <person name="Xiao G."/>
            <person name="Zheng P."/>
            <person name="Cen K."/>
            <person name="Zhan S."/>
            <person name="Wang C."/>
        </authorList>
    </citation>
    <scope>NUCLEOTIDE SEQUENCE [LARGE SCALE GENOMIC DNA]</scope>
    <source>
        <strain evidence="2 3">RCEF 3172</strain>
    </source>
</reference>
<feature type="region of interest" description="Disordered" evidence="1">
    <location>
        <begin position="86"/>
        <end position="400"/>
    </location>
</feature>
<feature type="compositionally biased region" description="Low complexity" evidence="1">
    <location>
        <begin position="329"/>
        <end position="366"/>
    </location>
</feature>
<dbReference type="PANTHER" id="PTHR39609">
    <property type="entry name" value="RFEG-RELATED"/>
    <property type="match status" value="1"/>
</dbReference>
<evidence type="ECO:0000313" key="3">
    <source>
        <dbReference type="Proteomes" id="UP000076863"/>
    </source>
</evidence>
<evidence type="ECO:0000313" key="2">
    <source>
        <dbReference type="EMBL" id="OAA38705.1"/>
    </source>
</evidence>
<sequence length="400" mass="43740">MSRQPRNAAPATAASSTRMNEYFVPRDGIDREVISADICRYLGNDALVRPGHYENPQTGQTVQGYYITAYRNLTTAMIEDLKADSARWDSERRAQTSRNTPGGIQGSRDGPNYHGAPSSNSHAVQYRYSETHQSRQHHGPTEHPPFQQQQQQQQQQQDHFNPRETFDTARYPGSGAPGYTGATGNFPQQQTYAPAPAGPSYGNYQQGPPGVNPDPRYASPVNQPGLMNPGFQAQEVPYVNTGANMAPRYPPNDGFSGPRGGSSGPGAQQAMYSSSGPPQQGYPQSSGGPFQYSNQGPHPGSAQQYSSSIQPQDPFYGRASPAGPPPQPGYGAQGQQQQQPQPQQQQQIQQQPQQYEENSHPRGSAPPASPKPPGSNKRRSDQDSDRNSVERQYRPPPPRR</sequence>